<sequence>MIADPACTTPLGYGLQIRDSGRPATPNRTRASSDRMLWRDLDRRNDASNETLALLPNHEHGLEKPRDARAINTPKTGPLGVQGSRRHPGLKFPMPLELFKSVPLGARKYLDRNPRRDQGLKGETQGDIQKELGGLKLMANRAEASSNSMVQAWHPPARRANANTPTGRVIANVLPNIDLGHCSER</sequence>
<dbReference type="EMBL" id="ML977567">
    <property type="protein sequence ID" value="KAF2004497.1"/>
    <property type="molecule type" value="Genomic_DNA"/>
</dbReference>
<protein>
    <submittedName>
        <fullName evidence="2">Uncharacterized protein</fullName>
    </submittedName>
</protein>
<accession>A0A6A5WSE8</accession>
<evidence type="ECO:0000256" key="1">
    <source>
        <dbReference type="SAM" id="MobiDB-lite"/>
    </source>
</evidence>
<feature type="region of interest" description="Disordered" evidence="1">
    <location>
        <begin position="13"/>
        <end position="33"/>
    </location>
</feature>
<dbReference type="Proteomes" id="UP000799779">
    <property type="component" value="Unassembled WGS sequence"/>
</dbReference>
<reference evidence="2" key="1">
    <citation type="journal article" date="2020" name="Stud. Mycol.">
        <title>101 Dothideomycetes genomes: a test case for predicting lifestyles and emergence of pathogens.</title>
        <authorList>
            <person name="Haridas S."/>
            <person name="Albert R."/>
            <person name="Binder M."/>
            <person name="Bloem J."/>
            <person name="Labutti K."/>
            <person name="Salamov A."/>
            <person name="Andreopoulos B."/>
            <person name="Baker S."/>
            <person name="Barry K."/>
            <person name="Bills G."/>
            <person name="Bluhm B."/>
            <person name="Cannon C."/>
            <person name="Castanera R."/>
            <person name="Culley D."/>
            <person name="Daum C."/>
            <person name="Ezra D."/>
            <person name="Gonzalez J."/>
            <person name="Henrissat B."/>
            <person name="Kuo A."/>
            <person name="Liang C."/>
            <person name="Lipzen A."/>
            <person name="Lutzoni F."/>
            <person name="Magnuson J."/>
            <person name="Mondo S."/>
            <person name="Nolan M."/>
            <person name="Ohm R."/>
            <person name="Pangilinan J."/>
            <person name="Park H.-J."/>
            <person name="Ramirez L."/>
            <person name="Alfaro M."/>
            <person name="Sun H."/>
            <person name="Tritt A."/>
            <person name="Yoshinaga Y."/>
            <person name="Zwiers L.-H."/>
            <person name="Turgeon B."/>
            <person name="Goodwin S."/>
            <person name="Spatafora J."/>
            <person name="Crous P."/>
            <person name="Grigoriev I."/>
        </authorList>
    </citation>
    <scope>NUCLEOTIDE SEQUENCE</scope>
    <source>
        <strain evidence="2">CBS 123094</strain>
    </source>
</reference>
<proteinExistence type="predicted"/>
<gene>
    <name evidence="2" type="ORF">P154DRAFT_572156</name>
</gene>
<evidence type="ECO:0000313" key="3">
    <source>
        <dbReference type="Proteomes" id="UP000799779"/>
    </source>
</evidence>
<keyword evidence="3" id="KW-1185">Reference proteome</keyword>
<organism evidence="2 3">
    <name type="scientific">Amniculicola lignicola CBS 123094</name>
    <dbReference type="NCBI Taxonomy" id="1392246"/>
    <lineage>
        <taxon>Eukaryota</taxon>
        <taxon>Fungi</taxon>
        <taxon>Dikarya</taxon>
        <taxon>Ascomycota</taxon>
        <taxon>Pezizomycotina</taxon>
        <taxon>Dothideomycetes</taxon>
        <taxon>Pleosporomycetidae</taxon>
        <taxon>Pleosporales</taxon>
        <taxon>Amniculicolaceae</taxon>
        <taxon>Amniculicola</taxon>
    </lineage>
</organism>
<dbReference type="AlphaFoldDB" id="A0A6A5WSE8"/>
<evidence type="ECO:0000313" key="2">
    <source>
        <dbReference type="EMBL" id="KAF2004497.1"/>
    </source>
</evidence>
<name>A0A6A5WSE8_9PLEO</name>